<keyword evidence="5" id="KW-0349">Heme</keyword>
<proteinExistence type="inferred from homology"/>
<comment type="similarity">
    <text evidence="4">Belongs to the cytochrome P450 family.</text>
</comment>
<keyword evidence="11" id="KW-0503">Monooxygenase</keyword>
<evidence type="ECO:0000256" key="1">
    <source>
        <dbReference type="ARBA" id="ARBA00001971"/>
    </source>
</evidence>
<gene>
    <name evidence="13" type="ORF">VNI00_002939</name>
</gene>
<evidence type="ECO:0000256" key="3">
    <source>
        <dbReference type="ARBA" id="ARBA00004721"/>
    </source>
</evidence>
<dbReference type="InterPro" id="IPR050121">
    <property type="entry name" value="Cytochrome_P450_monoxygenase"/>
</dbReference>
<evidence type="ECO:0000256" key="11">
    <source>
        <dbReference type="ARBA" id="ARBA00023033"/>
    </source>
</evidence>
<keyword evidence="10" id="KW-0408">Iron</keyword>
<comment type="subcellular location">
    <subcellularLocation>
        <location evidence="2">Membrane</location>
    </subcellularLocation>
</comment>
<keyword evidence="7" id="KW-0479">Metal-binding</keyword>
<accession>A0AAW0DXC3</accession>
<dbReference type="AlphaFoldDB" id="A0AAW0DXC3"/>
<dbReference type="PANTHER" id="PTHR24305">
    <property type="entry name" value="CYTOCHROME P450"/>
    <property type="match status" value="1"/>
</dbReference>
<evidence type="ECO:0000256" key="2">
    <source>
        <dbReference type="ARBA" id="ARBA00004370"/>
    </source>
</evidence>
<dbReference type="GO" id="GO:0016705">
    <property type="term" value="F:oxidoreductase activity, acting on paired donors, with incorporation or reduction of molecular oxygen"/>
    <property type="evidence" value="ECO:0007669"/>
    <property type="project" value="InterPro"/>
</dbReference>
<dbReference type="InterPro" id="IPR036396">
    <property type="entry name" value="Cyt_P450_sf"/>
</dbReference>
<keyword evidence="9" id="KW-0560">Oxidoreductase</keyword>
<comment type="cofactor">
    <cofactor evidence="1">
        <name>heme</name>
        <dbReference type="ChEBI" id="CHEBI:30413"/>
    </cofactor>
</comment>
<keyword evidence="12" id="KW-0472">Membrane</keyword>
<dbReference type="SUPFAM" id="SSF48264">
    <property type="entry name" value="Cytochrome P450"/>
    <property type="match status" value="1"/>
</dbReference>
<name>A0AAW0DXC3_9AGAR</name>
<evidence type="ECO:0000256" key="5">
    <source>
        <dbReference type="ARBA" id="ARBA00022617"/>
    </source>
</evidence>
<dbReference type="Pfam" id="PF00067">
    <property type="entry name" value="p450"/>
    <property type="match status" value="1"/>
</dbReference>
<evidence type="ECO:0000256" key="10">
    <source>
        <dbReference type="ARBA" id="ARBA00023004"/>
    </source>
</evidence>
<evidence type="ECO:0000313" key="14">
    <source>
        <dbReference type="Proteomes" id="UP001383192"/>
    </source>
</evidence>
<evidence type="ECO:0008006" key="15">
    <source>
        <dbReference type="Google" id="ProtNLM"/>
    </source>
</evidence>
<evidence type="ECO:0000256" key="8">
    <source>
        <dbReference type="ARBA" id="ARBA00022989"/>
    </source>
</evidence>
<dbReference type="PANTHER" id="PTHR24305:SF166">
    <property type="entry name" value="CYTOCHROME P450 12A4, MITOCHONDRIAL-RELATED"/>
    <property type="match status" value="1"/>
</dbReference>
<evidence type="ECO:0000256" key="12">
    <source>
        <dbReference type="ARBA" id="ARBA00023136"/>
    </source>
</evidence>
<dbReference type="Gene3D" id="1.10.630.10">
    <property type="entry name" value="Cytochrome P450"/>
    <property type="match status" value="1"/>
</dbReference>
<dbReference type="Proteomes" id="UP001383192">
    <property type="component" value="Unassembled WGS sequence"/>
</dbReference>
<evidence type="ECO:0000256" key="4">
    <source>
        <dbReference type="ARBA" id="ARBA00010617"/>
    </source>
</evidence>
<dbReference type="EMBL" id="JAYKXP010000007">
    <property type="protein sequence ID" value="KAK7056385.1"/>
    <property type="molecule type" value="Genomic_DNA"/>
</dbReference>
<comment type="caution">
    <text evidence="13">The sequence shown here is derived from an EMBL/GenBank/DDBJ whole genome shotgun (WGS) entry which is preliminary data.</text>
</comment>
<dbReference type="InterPro" id="IPR001128">
    <property type="entry name" value="Cyt_P450"/>
</dbReference>
<sequence>MDSLAVAFLLFVAGYLLYTKLRPSALSSLPGPPSRSFLLGNLADFSETDAGLISIGKIDMEAWFISRADRLLITDPRSLQHILQTTTYTWRKWSEKKEFDRRTTGYGLLWADGDTHKRHRKVMQPAFSASEAKAFLPLFSSRAALITTKWNDMLVANGELTATVDINWFASRATLDAIGQAAFDYDFGVMNNTNNEFAAVYQSLLFMGRSGALGLPSHIEIFLLDVAGLLPRRVLAWLTEHGRGPRFETIRKAEQIANQVSKEVLDERQREFNSLGSGSLKKDLMSLLLKANASANPLAQLSEIEIISQIRTIAWTLMELVKNPEIQARLREEIRKAERLVSNRNGNGFTVKDFEEMSYLGAVLKESLRFHPVAVYLHREASEDDVLPLSKPIVTKTGDILTELPVPRGTRAAISIAAYNRNKELWGEDAHEFRPERWLEPGRKGASLGVYANLVIELQAFLVELISNFEFLPTDKTSRIRRIPCGPVMQPFVEGEFEKGAQLPLRIKIAPRE</sequence>
<comment type="pathway">
    <text evidence="3">Secondary metabolite biosynthesis; terpenoid biosynthesis.</text>
</comment>
<reference evidence="13 14" key="1">
    <citation type="submission" date="2024-01" db="EMBL/GenBank/DDBJ databases">
        <title>A draft genome for a cacao thread blight-causing isolate of Paramarasmius palmivorus.</title>
        <authorList>
            <person name="Baruah I.K."/>
            <person name="Bukari Y."/>
            <person name="Amoako-Attah I."/>
            <person name="Meinhardt L.W."/>
            <person name="Bailey B.A."/>
            <person name="Cohen S.P."/>
        </authorList>
    </citation>
    <scope>NUCLEOTIDE SEQUENCE [LARGE SCALE GENOMIC DNA]</scope>
    <source>
        <strain evidence="13 14">GH-12</strain>
    </source>
</reference>
<dbReference type="GO" id="GO:0004497">
    <property type="term" value="F:monooxygenase activity"/>
    <property type="evidence" value="ECO:0007669"/>
    <property type="project" value="UniProtKB-KW"/>
</dbReference>
<evidence type="ECO:0000256" key="9">
    <source>
        <dbReference type="ARBA" id="ARBA00023002"/>
    </source>
</evidence>
<dbReference type="GO" id="GO:0005506">
    <property type="term" value="F:iron ion binding"/>
    <property type="evidence" value="ECO:0007669"/>
    <property type="project" value="InterPro"/>
</dbReference>
<protein>
    <recommendedName>
        <fullName evidence="15">Cytochrome P450</fullName>
    </recommendedName>
</protein>
<evidence type="ECO:0000256" key="7">
    <source>
        <dbReference type="ARBA" id="ARBA00022723"/>
    </source>
</evidence>
<keyword evidence="6" id="KW-0812">Transmembrane</keyword>
<dbReference type="GO" id="GO:0016020">
    <property type="term" value="C:membrane"/>
    <property type="evidence" value="ECO:0007669"/>
    <property type="project" value="UniProtKB-SubCell"/>
</dbReference>
<keyword evidence="8" id="KW-1133">Transmembrane helix</keyword>
<evidence type="ECO:0000313" key="13">
    <source>
        <dbReference type="EMBL" id="KAK7056385.1"/>
    </source>
</evidence>
<keyword evidence="14" id="KW-1185">Reference proteome</keyword>
<evidence type="ECO:0000256" key="6">
    <source>
        <dbReference type="ARBA" id="ARBA00022692"/>
    </source>
</evidence>
<dbReference type="GO" id="GO:0020037">
    <property type="term" value="F:heme binding"/>
    <property type="evidence" value="ECO:0007669"/>
    <property type="project" value="InterPro"/>
</dbReference>
<organism evidence="13 14">
    <name type="scientific">Paramarasmius palmivorus</name>
    <dbReference type="NCBI Taxonomy" id="297713"/>
    <lineage>
        <taxon>Eukaryota</taxon>
        <taxon>Fungi</taxon>
        <taxon>Dikarya</taxon>
        <taxon>Basidiomycota</taxon>
        <taxon>Agaricomycotina</taxon>
        <taxon>Agaricomycetes</taxon>
        <taxon>Agaricomycetidae</taxon>
        <taxon>Agaricales</taxon>
        <taxon>Marasmiineae</taxon>
        <taxon>Marasmiaceae</taxon>
        <taxon>Paramarasmius</taxon>
    </lineage>
</organism>